<name>A0AAN6MUH4_9PEZI</name>
<feature type="region of interest" description="Disordered" evidence="1">
    <location>
        <begin position="167"/>
        <end position="195"/>
    </location>
</feature>
<comment type="caution">
    <text evidence="2">The sequence shown here is derived from an EMBL/GenBank/DDBJ whole genome shotgun (WGS) entry which is preliminary data.</text>
</comment>
<dbReference type="AlphaFoldDB" id="A0AAN6MUH4"/>
<proteinExistence type="predicted"/>
<evidence type="ECO:0000313" key="2">
    <source>
        <dbReference type="EMBL" id="KAK3933721.1"/>
    </source>
</evidence>
<organism evidence="2 3">
    <name type="scientific">Diplogelasinospora grovesii</name>
    <dbReference type="NCBI Taxonomy" id="303347"/>
    <lineage>
        <taxon>Eukaryota</taxon>
        <taxon>Fungi</taxon>
        <taxon>Dikarya</taxon>
        <taxon>Ascomycota</taxon>
        <taxon>Pezizomycotina</taxon>
        <taxon>Sordariomycetes</taxon>
        <taxon>Sordariomycetidae</taxon>
        <taxon>Sordariales</taxon>
        <taxon>Diplogelasinosporaceae</taxon>
        <taxon>Diplogelasinospora</taxon>
    </lineage>
</organism>
<evidence type="ECO:0000313" key="3">
    <source>
        <dbReference type="Proteomes" id="UP001303473"/>
    </source>
</evidence>
<accession>A0AAN6MUH4</accession>
<dbReference type="Proteomes" id="UP001303473">
    <property type="component" value="Unassembled WGS sequence"/>
</dbReference>
<sequence length="257" mass="27430">MFSWKIDHNHPLILTSLSSIAFSPIPSSIISTAFDPSSMKLTLVSSLLVIAAGQVAAQFYVDYYDIASNYNSCSGDHYGCDNIPTGDCCELNQWSPFFPTANVGSYGPAGFVVWTNTDDFGTYCGTCAVTSSFGCFNNENPFQTAFVVGLPVSCTFGKLRRATEMAGAGSDAGGSNTTAADAPGTAPGCENSVKPNKVSVNGRDYNVTDDNRDEIVADFLNRNQVNFAEKWKAFYRGETDRPNAAAGQTAQNKGESS</sequence>
<feature type="compositionally biased region" description="Polar residues" evidence="1">
    <location>
        <begin position="246"/>
        <end position="257"/>
    </location>
</feature>
<evidence type="ECO:0000256" key="1">
    <source>
        <dbReference type="SAM" id="MobiDB-lite"/>
    </source>
</evidence>
<gene>
    <name evidence="2" type="ORF">QBC46DRAFT_401433</name>
</gene>
<reference evidence="3" key="1">
    <citation type="journal article" date="2023" name="Mol. Phylogenet. Evol.">
        <title>Genome-scale phylogeny and comparative genomics of the fungal order Sordariales.</title>
        <authorList>
            <person name="Hensen N."/>
            <person name="Bonometti L."/>
            <person name="Westerberg I."/>
            <person name="Brannstrom I.O."/>
            <person name="Guillou S."/>
            <person name="Cros-Aarteil S."/>
            <person name="Calhoun S."/>
            <person name="Haridas S."/>
            <person name="Kuo A."/>
            <person name="Mondo S."/>
            <person name="Pangilinan J."/>
            <person name="Riley R."/>
            <person name="LaButti K."/>
            <person name="Andreopoulos B."/>
            <person name="Lipzen A."/>
            <person name="Chen C."/>
            <person name="Yan M."/>
            <person name="Daum C."/>
            <person name="Ng V."/>
            <person name="Clum A."/>
            <person name="Steindorff A."/>
            <person name="Ohm R.A."/>
            <person name="Martin F."/>
            <person name="Silar P."/>
            <person name="Natvig D.O."/>
            <person name="Lalanne C."/>
            <person name="Gautier V."/>
            <person name="Ament-Velasquez S.L."/>
            <person name="Kruys A."/>
            <person name="Hutchinson M.I."/>
            <person name="Powell A.J."/>
            <person name="Barry K."/>
            <person name="Miller A.N."/>
            <person name="Grigoriev I.V."/>
            <person name="Debuchy R."/>
            <person name="Gladieux P."/>
            <person name="Hiltunen Thoren M."/>
            <person name="Johannesson H."/>
        </authorList>
    </citation>
    <scope>NUCLEOTIDE SEQUENCE [LARGE SCALE GENOMIC DNA]</scope>
    <source>
        <strain evidence="3">CBS 340.73</strain>
    </source>
</reference>
<protein>
    <submittedName>
        <fullName evidence="2">Uncharacterized protein</fullName>
    </submittedName>
</protein>
<feature type="region of interest" description="Disordered" evidence="1">
    <location>
        <begin position="237"/>
        <end position="257"/>
    </location>
</feature>
<dbReference type="EMBL" id="MU854085">
    <property type="protein sequence ID" value="KAK3933721.1"/>
    <property type="molecule type" value="Genomic_DNA"/>
</dbReference>
<feature type="compositionally biased region" description="Low complexity" evidence="1">
    <location>
        <begin position="177"/>
        <end position="188"/>
    </location>
</feature>
<keyword evidence="3" id="KW-1185">Reference proteome</keyword>